<name>A0A7V3ZWG9_UNCW3</name>
<feature type="transmembrane region" description="Helical" evidence="1">
    <location>
        <begin position="12"/>
        <end position="34"/>
    </location>
</feature>
<sequence>MMRNAVSEVVGYLYIFGIVMIVLAIVFVQVNTMVEDVKRSILSQSLEKSFKRIQYLVHSVAFGDTPMQIVELELQGGEMRLIEEKPEFIIAMVNSSSCEPLPPNFSPGCLNLSTGEIKDVSNCTGNFDALACVLNKTTGILEYRYKEWYLSMESGSVFSRYSSQDYSKILYEPRILLNATAANNKYLVITVPLMSSPETFSISGSGRFRFSMIESGWEYTMIREVNIGENVSWNNFTDIYLIVRDSENKRAWCEFFESFPLLNVSLKPENCKGLINCNCYKAEEAMSRLDTGNFVTTIVVIFKNVTLKKI</sequence>
<proteinExistence type="predicted"/>
<dbReference type="AlphaFoldDB" id="A0A7V3ZWG9"/>
<organism evidence="2">
    <name type="scientific">candidate division WOR-3 bacterium</name>
    <dbReference type="NCBI Taxonomy" id="2052148"/>
    <lineage>
        <taxon>Bacteria</taxon>
        <taxon>Bacteria division WOR-3</taxon>
    </lineage>
</organism>
<comment type="caution">
    <text evidence="2">The sequence shown here is derived from an EMBL/GenBank/DDBJ whole genome shotgun (WGS) entry which is preliminary data.</text>
</comment>
<gene>
    <name evidence="2" type="ORF">ENU66_00045</name>
</gene>
<reference evidence="2" key="1">
    <citation type="journal article" date="2020" name="mSystems">
        <title>Genome- and Community-Level Interaction Insights into Carbon Utilization and Element Cycling Functions of Hydrothermarchaeota in Hydrothermal Sediment.</title>
        <authorList>
            <person name="Zhou Z."/>
            <person name="Liu Y."/>
            <person name="Xu W."/>
            <person name="Pan J."/>
            <person name="Luo Z.H."/>
            <person name="Li M."/>
        </authorList>
    </citation>
    <scope>NUCLEOTIDE SEQUENCE [LARGE SCALE GENOMIC DNA]</scope>
    <source>
        <strain evidence="2">SpSt-69</strain>
    </source>
</reference>
<evidence type="ECO:0000313" key="2">
    <source>
        <dbReference type="EMBL" id="HGL16726.1"/>
    </source>
</evidence>
<keyword evidence="1" id="KW-1133">Transmembrane helix</keyword>
<dbReference type="EMBL" id="DTDJ01000001">
    <property type="protein sequence ID" value="HGL16726.1"/>
    <property type="molecule type" value="Genomic_DNA"/>
</dbReference>
<keyword evidence="1" id="KW-0472">Membrane</keyword>
<evidence type="ECO:0000256" key="1">
    <source>
        <dbReference type="SAM" id="Phobius"/>
    </source>
</evidence>
<accession>A0A7V3ZWG9</accession>
<dbReference type="InterPro" id="IPR055713">
    <property type="entry name" value="DUF7289"/>
</dbReference>
<protein>
    <submittedName>
        <fullName evidence="2">Uncharacterized protein</fullName>
    </submittedName>
</protein>
<dbReference type="Pfam" id="PF23960">
    <property type="entry name" value="DUF7289"/>
    <property type="match status" value="1"/>
</dbReference>
<keyword evidence="1" id="KW-0812">Transmembrane</keyword>